<evidence type="ECO:0000313" key="3">
    <source>
        <dbReference type="Proteomes" id="UP001153404"/>
    </source>
</evidence>
<accession>A0A9X4KST0</accession>
<protein>
    <submittedName>
        <fullName evidence="2">Uncharacterized protein</fullName>
    </submittedName>
</protein>
<feature type="compositionally biased region" description="Basic and acidic residues" evidence="1">
    <location>
        <begin position="41"/>
        <end position="78"/>
    </location>
</feature>
<feature type="region of interest" description="Disordered" evidence="1">
    <location>
        <begin position="1"/>
        <end position="102"/>
    </location>
</feature>
<keyword evidence="3" id="KW-1185">Reference proteome</keyword>
<comment type="caution">
    <text evidence="2">The sequence shown here is derived from an EMBL/GenBank/DDBJ whole genome shotgun (WGS) entry which is preliminary data.</text>
</comment>
<evidence type="ECO:0000256" key="1">
    <source>
        <dbReference type="SAM" id="MobiDB-lite"/>
    </source>
</evidence>
<dbReference type="EMBL" id="JAPDIA010000003">
    <property type="protein sequence ID" value="MDG0810242.1"/>
    <property type="molecule type" value="Genomic_DNA"/>
</dbReference>
<name>A0A9X4KST0_9BACL</name>
<dbReference type="RefSeq" id="WP_277531955.1">
    <property type="nucleotide sequence ID" value="NZ_JAPDIA010000003.1"/>
</dbReference>
<gene>
    <name evidence="2" type="ORF">OMP40_13480</name>
</gene>
<dbReference type="Proteomes" id="UP001153404">
    <property type="component" value="Unassembled WGS sequence"/>
</dbReference>
<sequence>MLSISSRGISSKKSAEHENDDELSGRDVGQYRRPRTVDQVQLRDEHELRNQREDARDHKKGKQNGEQRRLERKFESGEHVSAQAGGEQHAKHREARDDDRIF</sequence>
<feature type="compositionally biased region" description="Low complexity" evidence="1">
    <location>
        <begin position="1"/>
        <end position="12"/>
    </location>
</feature>
<reference evidence="2" key="1">
    <citation type="submission" date="2022-10" db="EMBL/GenBank/DDBJ databases">
        <title>Comparative genomic analysis of Cohnella hashimotonis sp. nov., isolated from the International Space Station.</title>
        <authorList>
            <person name="Simpson A."/>
            <person name="Venkateswaran K."/>
        </authorList>
    </citation>
    <scope>NUCLEOTIDE SEQUENCE</scope>
    <source>
        <strain evidence="2">DSM 28161</strain>
    </source>
</reference>
<organism evidence="2 3">
    <name type="scientific">Cohnella rhizosphaerae</name>
    <dbReference type="NCBI Taxonomy" id="1457232"/>
    <lineage>
        <taxon>Bacteria</taxon>
        <taxon>Bacillati</taxon>
        <taxon>Bacillota</taxon>
        <taxon>Bacilli</taxon>
        <taxon>Bacillales</taxon>
        <taxon>Paenibacillaceae</taxon>
        <taxon>Cohnella</taxon>
    </lineage>
</organism>
<evidence type="ECO:0000313" key="2">
    <source>
        <dbReference type="EMBL" id="MDG0810242.1"/>
    </source>
</evidence>
<dbReference type="AlphaFoldDB" id="A0A9X4KST0"/>
<proteinExistence type="predicted"/>